<evidence type="ECO:0000313" key="1">
    <source>
        <dbReference type="EMBL" id="TQE90488.1"/>
    </source>
</evidence>
<dbReference type="RefSeq" id="WP_141602515.1">
    <property type="nucleotide sequence ID" value="NZ_VIGD01000011.1"/>
</dbReference>
<evidence type="ECO:0000313" key="2">
    <source>
        <dbReference type="Proteomes" id="UP000315753"/>
    </source>
</evidence>
<sequence length="96" mass="12077">MYKIIYMKADYEPWWQFEDWESHIVYEQIFHTKKEMEQALQQILDDFRKKYDHEESREGKYFAFWSEDEKRFCEACDDELQIFHGIIVQEMAYNKK</sequence>
<proteinExistence type="predicted"/>
<organism evidence="1 2">
    <name type="scientific">Ureibacillus terrenus</name>
    <dbReference type="NCBI Taxonomy" id="118246"/>
    <lineage>
        <taxon>Bacteria</taxon>
        <taxon>Bacillati</taxon>
        <taxon>Bacillota</taxon>
        <taxon>Bacilli</taxon>
        <taxon>Bacillales</taxon>
        <taxon>Caryophanaceae</taxon>
        <taxon>Ureibacillus</taxon>
    </lineage>
</organism>
<dbReference type="AlphaFoldDB" id="A0A540V175"/>
<dbReference type="InterPro" id="IPR010434">
    <property type="entry name" value="DUF1033"/>
</dbReference>
<comment type="caution">
    <text evidence="1">The sequence shown here is derived from an EMBL/GenBank/DDBJ whole genome shotgun (WGS) entry which is preliminary data.</text>
</comment>
<name>A0A540V175_9BACL</name>
<dbReference type="EMBL" id="VIGD01000011">
    <property type="protein sequence ID" value="TQE90488.1"/>
    <property type="molecule type" value="Genomic_DNA"/>
</dbReference>
<accession>A0A540V175</accession>
<gene>
    <name evidence="1" type="ORF">FKZ59_09440</name>
</gene>
<keyword evidence="2" id="KW-1185">Reference proteome</keyword>
<dbReference type="Pfam" id="PF06279">
    <property type="entry name" value="DUF1033"/>
    <property type="match status" value="1"/>
</dbReference>
<protein>
    <submittedName>
        <fullName evidence="1">DUF1033 family protein</fullName>
    </submittedName>
</protein>
<dbReference type="OrthoDB" id="2389779at2"/>
<dbReference type="Proteomes" id="UP000315753">
    <property type="component" value="Unassembled WGS sequence"/>
</dbReference>
<reference evidence="1 2" key="1">
    <citation type="submission" date="2019-06" db="EMBL/GenBank/DDBJ databases">
        <title>Genome sequence of Ureibacillus terrenus.</title>
        <authorList>
            <person name="Maclea K.S."/>
            <person name="Simoes M."/>
        </authorList>
    </citation>
    <scope>NUCLEOTIDE SEQUENCE [LARGE SCALE GENOMIC DNA]</scope>
    <source>
        <strain evidence="1 2">ATCC BAA-384</strain>
    </source>
</reference>